<name>A0AAW0IML3_MYOGA</name>
<reference evidence="1 2" key="1">
    <citation type="journal article" date="2023" name="bioRxiv">
        <title>Conserved and derived expression patterns and positive selection on dental genes reveal complex evolutionary context of ever-growing rodent molars.</title>
        <authorList>
            <person name="Calamari Z.T."/>
            <person name="Song A."/>
            <person name="Cohen E."/>
            <person name="Akter M."/>
            <person name="Roy R.D."/>
            <person name="Hallikas O."/>
            <person name="Christensen M.M."/>
            <person name="Li P."/>
            <person name="Marangoni P."/>
            <person name="Jernvall J."/>
            <person name="Klein O.D."/>
        </authorList>
    </citation>
    <scope>NUCLEOTIDE SEQUENCE [LARGE SCALE GENOMIC DNA]</scope>
    <source>
        <strain evidence="1">V071</strain>
    </source>
</reference>
<dbReference type="InterPro" id="IPR040005">
    <property type="entry name" value="Polr1has"/>
</dbReference>
<accession>A0AAW0IML3</accession>
<dbReference type="PANTHER" id="PTHR41403:SF3">
    <property type="entry name" value="ZNRD1 ANTISENSE RNA 1-RELATED"/>
    <property type="match status" value="1"/>
</dbReference>
<protein>
    <submittedName>
        <fullName evidence="1">Uncharacterized protein</fullName>
    </submittedName>
</protein>
<dbReference type="PANTHER" id="PTHR41403">
    <property type="entry name" value="RCG43477-RELATED"/>
    <property type="match status" value="1"/>
</dbReference>
<organism evidence="1 2">
    <name type="scientific">Myodes glareolus</name>
    <name type="common">Bank vole</name>
    <name type="synonym">Clethrionomys glareolus</name>
    <dbReference type="NCBI Taxonomy" id="447135"/>
    <lineage>
        <taxon>Eukaryota</taxon>
        <taxon>Metazoa</taxon>
        <taxon>Chordata</taxon>
        <taxon>Craniata</taxon>
        <taxon>Vertebrata</taxon>
        <taxon>Euteleostomi</taxon>
        <taxon>Mammalia</taxon>
        <taxon>Eutheria</taxon>
        <taxon>Euarchontoglires</taxon>
        <taxon>Glires</taxon>
        <taxon>Rodentia</taxon>
        <taxon>Myomorpha</taxon>
        <taxon>Muroidea</taxon>
        <taxon>Cricetidae</taxon>
        <taxon>Arvicolinae</taxon>
        <taxon>Myodes</taxon>
    </lineage>
</organism>
<evidence type="ECO:0000313" key="1">
    <source>
        <dbReference type="EMBL" id="KAK7815559.1"/>
    </source>
</evidence>
<comment type="caution">
    <text evidence="1">The sequence shown here is derived from an EMBL/GenBank/DDBJ whole genome shotgun (WGS) entry which is preliminary data.</text>
</comment>
<dbReference type="AlphaFoldDB" id="A0AAW0IML3"/>
<dbReference type="EMBL" id="JBBHLL010000112">
    <property type="protein sequence ID" value="KAK7815559.1"/>
    <property type="molecule type" value="Genomic_DNA"/>
</dbReference>
<evidence type="ECO:0000313" key="2">
    <source>
        <dbReference type="Proteomes" id="UP001488838"/>
    </source>
</evidence>
<gene>
    <name evidence="1" type="ORF">U0070_005671</name>
</gene>
<keyword evidence="2" id="KW-1185">Reference proteome</keyword>
<proteinExistence type="predicted"/>
<sequence length="109" mass="13071">MQIKDHQERMLRGRELIEQRLKERLLRRSQSQLPSLEKLERVKKEMKDFERAKAHPLLELRSKSLIKLESLIEKSQAGEERKTAIKPHQRKFLALPPFLKSHVRKVKDQ</sequence>
<dbReference type="Proteomes" id="UP001488838">
    <property type="component" value="Unassembled WGS sequence"/>
</dbReference>